<keyword evidence="6" id="KW-0217">Developmental protein</keyword>
<feature type="domain" description="POPDC1-3" evidence="16">
    <location>
        <begin position="24"/>
        <end position="249"/>
    </location>
</feature>
<evidence type="ECO:0000256" key="12">
    <source>
        <dbReference type="ARBA" id="ARBA00023136"/>
    </source>
</evidence>
<dbReference type="EMBL" id="AFYH01088719">
    <property type="status" value="NOT_ANNOTATED_CDS"/>
    <property type="molecule type" value="Genomic_DNA"/>
</dbReference>
<dbReference type="InParanoid" id="H2ZTA2"/>
<comment type="subcellular location">
    <subcellularLocation>
        <location evidence="3">Cell junction</location>
        <location evidence="3">Tight junction</location>
    </subcellularLocation>
    <subcellularLocation>
        <location evidence="1">Lateral cell membrane</location>
    </subcellularLocation>
    <subcellularLocation>
        <location evidence="2">Membrane</location>
        <topology evidence="2">Multi-pass membrane protein</topology>
    </subcellularLocation>
</comment>
<feature type="transmembrane region" description="Helical" evidence="15">
    <location>
        <begin position="336"/>
        <end position="360"/>
    </location>
</feature>
<dbReference type="GO" id="GO:0007155">
    <property type="term" value="P:cell adhesion"/>
    <property type="evidence" value="ECO:0007669"/>
    <property type="project" value="UniProtKB-KW"/>
</dbReference>
<evidence type="ECO:0000256" key="4">
    <source>
        <dbReference type="ARBA" id="ARBA00007146"/>
    </source>
</evidence>
<evidence type="ECO:0000256" key="3">
    <source>
        <dbReference type="ARBA" id="ARBA00004435"/>
    </source>
</evidence>
<dbReference type="EMBL" id="AFYH01088723">
    <property type="status" value="NOT_ANNOTATED_CDS"/>
    <property type="molecule type" value="Genomic_DNA"/>
</dbReference>
<dbReference type="GO" id="GO:0007507">
    <property type="term" value="P:heart development"/>
    <property type="evidence" value="ECO:0007669"/>
    <property type="project" value="TreeGrafter"/>
</dbReference>
<dbReference type="InterPro" id="IPR006916">
    <property type="entry name" value="POPDC1-3"/>
</dbReference>
<sequence length="636" mass="73098">ENGTPWETLLFGHPICITWKQQVEGSIFHLACIFFALGFMGGSGLFGLLYVYIFLGLGFLCFSVWAWLDACAADVFSWNFVLLVICLVQIIHLAYQLRSVTFDQHFQDLYGTLFQPLGIPLTAFKKIVTCCDGEVVTLEKDHYYAMEGKTPIDRLSLLLTGRIRVTVNGEFLHYIYPYQFLDSPEWDSLRPSEEGLFQVTLTAETDCRFVAWRRKKLYLLFAKNRYISRLFSMLIGKDIADKLYSLNDQVYGRENIFFSFCHFFKKNSVKKISKRDQKGYTVPDIKNKDNIPLTLTPCDFKHKLHVLLLHIRVWCFLSGLLTPVKMGGGVFFNRNSYTVYCISFVIFSFFHLCLLATAVWNSFFVFLQSIYGTESIKFIVNIRNTIKIDRELKTVYRRMFEPLHVPPDLFQRLTGQFCTIQTLKKGQAYAAEDKTSVDERLSILLKGKMKVSYRGHFLHNIYSNAFIDSPEFKSTQINRGEKFQVTILTEDNCKFLCWSRERLTFFLESEPFLHEVFKYLIGKDITNKLYTLNDPTLSDKTAKKLDRQPSLCSQLSMMQMRNSIASTSEADDALHQFLRGSSTASSLLIGCRSPFMRTSTKMRPIEEVIEDDVFEPAYPETPTIPGPSGAGAVPGT</sequence>
<dbReference type="GO" id="GO:0051146">
    <property type="term" value="P:striated muscle cell differentiation"/>
    <property type="evidence" value="ECO:0007669"/>
    <property type="project" value="TreeGrafter"/>
</dbReference>
<dbReference type="EMBL" id="AFYH01088720">
    <property type="status" value="NOT_ANNOTATED_CDS"/>
    <property type="molecule type" value="Genomic_DNA"/>
</dbReference>
<gene>
    <name evidence="17" type="primary">BVES</name>
    <name evidence="17" type="synonym">POPDC1</name>
</gene>
<evidence type="ECO:0000256" key="2">
    <source>
        <dbReference type="ARBA" id="ARBA00004141"/>
    </source>
</evidence>
<keyword evidence="8 15" id="KW-0812">Transmembrane</keyword>
<dbReference type="PANTHER" id="PTHR12101">
    <property type="entry name" value="POPEYE DOMAIN CONTAINING PROTEIN"/>
    <property type="match status" value="1"/>
</dbReference>
<keyword evidence="13" id="KW-0325">Glycoprotein</keyword>
<evidence type="ECO:0000256" key="9">
    <source>
        <dbReference type="ARBA" id="ARBA00022889"/>
    </source>
</evidence>
<evidence type="ECO:0000256" key="10">
    <source>
        <dbReference type="ARBA" id="ARBA00022949"/>
    </source>
</evidence>
<dbReference type="AlphaFoldDB" id="H2ZTA2"/>
<dbReference type="GO" id="GO:0030552">
    <property type="term" value="F:cAMP binding"/>
    <property type="evidence" value="ECO:0007669"/>
    <property type="project" value="TreeGrafter"/>
</dbReference>
<keyword evidence="10" id="KW-0965">Cell junction</keyword>
<evidence type="ECO:0000313" key="17">
    <source>
        <dbReference type="Ensembl" id="ENSLACP00000000623.1"/>
    </source>
</evidence>
<feature type="transmembrane region" description="Helical" evidence="15">
    <location>
        <begin position="49"/>
        <end position="68"/>
    </location>
</feature>
<reference evidence="17" key="3">
    <citation type="submission" date="2025-09" db="UniProtKB">
        <authorList>
            <consortium name="Ensembl"/>
        </authorList>
    </citation>
    <scope>IDENTIFICATION</scope>
</reference>
<dbReference type="Ensembl" id="ENSLACT00000000626.1">
    <property type="protein sequence ID" value="ENSLACP00000000623.1"/>
    <property type="gene ID" value="ENSLACG00000000555.1"/>
</dbReference>
<dbReference type="InterPro" id="IPR055272">
    <property type="entry name" value="POPDC1-3_dom"/>
</dbReference>
<dbReference type="HOGENOM" id="CLU_443395_0_0_1"/>
<dbReference type="GO" id="GO:0007519">
    <property type="term" value="P:skeletal muscle tissue development"/>
    <property type="evidence" value="ECO:0007669"/>
    <property type="project" value="TreeGrafter"/>
</dbReference>
<reference evidence="17" key="2">
    <citation type="submission" date="2025-08" db="UniProtKB">
        <authorList>
            <consortium name="Ensembl"/>
        </authorList>
    </citation>
    <scope>IDENTIFICATION</scope>
</reference>
<feature type="transmembrane region" description="Helical" evidence="15">
    <location>
        <begin position="304"/>
        <end position="324"/>
    </location>
</feature>
<proteinExistence type="inferred from homology"/>
<evidence type="ECO:0000256" key="7">
    <source>
        <dbReference type="ARBA" id="ARBA00022475"/>
    </source>
</evidence>
<organism evidence="17 18">
    <name type="scientific">Latimeria chalumnae</name>
    <name type="common">Coelacanth</name>
    <dbReference type="NCBI Taxonomy" id="7897"/>
    <lineage>
        <taxon>Eukaryota</taxon>
        <taxon>Metazoa</taxon>
        <taxon>Chordata</taxon>
        <taxon>Craniata</taxon>
        <taxon>Vertebrata</taxon>
        <taxon>Euteleostomi</taxon>
        <taxon>Coelacanthiformes</taxon>
        <taxon>Coelacanthidae</taxon>
        <taxon>Latimeria</taxon>
    </lineage>
</organism>
<dbReference type="InterPro" id="IPR018490">
    <property type="entry name" value="cNMP-bd_dom_sf"/>
</dbReference>
<keyword evidence="9" id="KW-0130">Cell adhesion</keyword>
<keyword evidence="12 15" id="KW-0472">Membrane</keyword>
<evidence type="ECO:0000256" key="6">
    <source>
        <dbReference type="ARBA" id="ARBA00022473"/>
    </source>
</evidence>
<dbReference type="EMBL" id="AFYH01088721">
    <property type="status" value="NOT_ANNOTATED_CDS"/>
    <property type="molecule type" value="Genomic_DNA"/>
</dbReference>
<evidence type="ECO:0000256" key="8">
    <source>
        <dbReference type="ARBA" id="ARBA00022692"/>
    </source>
</evidence>
<keyword evidence="18" id="KW-1185">Reference proteome</keyword>
<accession>H2ZTA2</accession>
<keyword evidence="11 15" id="KW-1133">Transmembrane helix</keyword>
<evidence type="ECO:0000256" key="1">
    <source>
        <dbReference type="ARBA" id="ARBA00004124"/>
    </source>
</evidence>
<evidence type="ECO:0000256" key="15">
    <source>
        <dbReference type="SAM" id="Phobius"/>
    </source>
</evidence>
<dbReference type="FunCoup" id="H2ZTA2">
    <property type="interactions" value="654"/>
</dbReference>
<dbReference type="GO" id="GO:0016328">
    <property type="term" value="C:lateral plasma membrane"/>
    <property type="evidence" value="ECO:0007669"/>
    <property type="project" value="UniProtKB-SubCell"/>
</dbReference>
<dbReference type="eggNOG" id="ENOG502QRV2">
    <property type="taxonomic scope" value="Eukaryota"/>
</dbReference>
<dbReference type="OMA" id="DIKASPC"/>
<feature type="domain" description="POPDC1-3" evidence="16">
    <location>
        <begin position="307"/>
        <end position="534"/>
    </location>
</feature>
<dbReference type="Bgee" id="ENSLACG00000000555">
    <property type="expression patterns" value="Expressed in post-anal tail muscle and 6 other cell types or tissues"/>
</dbReference>
<evidence type="ECO:0000256" key="11">
    <source>
        <dbReference type="ARBA" id="ARBA00022989"/>
    </source>
</evidence>
<dbReference type="SUPFAM" id="SSF51206">
    <property type="entry name" value="cAMP-binding domain-like"/>
    <property type="match status" value="2"/>
</dbReference>
<feature type="transmembrane region" description="Helical" evidence="15">
    <location>
        <begin position="27"/>
        <end position="43"/>
    </location>
</feature>
<evidence type="ECO:0000256" key="13">
    <source>
        <dbReference type="ARBA" id="ARBA00023180"/>
    </source>
</evidence>
<dbReference type="EMBL" id="AFYH01088718">
    <property type="status" value="NOT_ANNOTATED_CDS"/>
    <property type="molecule type" value="Genomic_DNA"/>
</dbReference>
<dbReference type="STRING" id="7897.ENSLACP00000000623"/>
<feature type="region of interest" description="Disordered" evidence="14">
    <location>
        <begin position="617"/>
        <end position="636"/>
    </location>
</feature>
<dbReference type="GO" id="GO:0042383">
    <property type="term" value="C:sarcolemma"/>
    <property type="evidence" value="ECO:0007669"/>
    <property type="project" value="TreeGrafter"/>
</dbReference>
<evidence type="ECO:0000256" key="14">
    <source>
        <dbReference type="SAM" id="MobiDB-lite"/>
    </source>
</evidence>
<dbReference type="PANTHER" id="PTHR12101:SF18">
    <property type="entry name" value="POPEYE DOMAIN-CONTAINING PROTEIN 3"/>
    <property type="match status" value="1"/>
</dbReference>
<dbReference type="Proteomes" id="UP000008672">
    <property type="component" value="Unassembled WGS sequence"/>
</dbReference>
<dbReference type="GO" id="GO:0005923">
    <property type="term" value="C:bicellular tight junction"/>
    <property type="evidence" value="ECO:0007669"/>
    <property type="project" value="UniProtKB-SubCell"/>
</dbReference>
<feature type="transmembrane region" description="Helical" evidence="15">
    <location>
        <begin position="75"/>
        <end position="95"/>
    </location>
</feature>
<dbReference type="Pfam" id="PF04831">
    <property type="entry name" value="POPDC1-3"/>
    <property type="match status" value="2"/>
</dbReference>
<comment type="similarity">
    <text evidence="4">Belongs to the popeye family.</text>
</comment>
<dbReference type="FunFam" id="2.60.120.10:FF:000166">
    <property type="entry name" value="blood vessel epicardial substance isoform X1"/>
    <property type="match status" value="1"/>
</dbReference>
<keyword evidence="5" id="KW-0796">Tight junction</keyword>
<evidence type="ECO:0000313" key="18">
    <source>
        <dbReference type="Proteomes" id="UP000008672"/>
    </source>
</evidence>
<protein>
    <submittedName>
        <fullName evidence="17">Blood vessel epicardial substance</fullName>
    </submittedName>
</protein>
<keyword evidence="7" id="KW-1003">Cell membrane</keyword>
<evidence type="ECO:0000259" key="16">
    <source>
        <dbReference type="Pfam" id="PF04831"/>
    </source>
</evidence>
<name>H2ZTA2_LATCH</name>
<dbReference type="EMBL" id="AFYH01088722">
    <property type="status" value="NOT_ANNOTATED_CDS"/>
    <property type="molecule type" value="Genomic_DNA"/>
</dbReference>
<evidence type="ECO:0000256" key="5">
    <source>
        <dbReference type="ARBA" id="ARBA00022427"/>
    </source>
</evidence>
<dbReference type="GO" id="GO:0042391">
    <property type="term" value="P:regulation of membrane potential"/>
    <property type="evidence" value="ECO:0007669"/>
    <property type="project" value="TreeGrafter"/>
</dbReference>
<dbReference type="EMBL" id="AFYH01088717">
    <property type="status" value="NOT_ANNOTATED_CDS"/>
    <property type="molecule type" value="Genomic_DNA"/>
</dbReference>
<dbReference type="GeneTree" id="ENSGT00390000002563"/>
<reference evidence="18" key="1">
    <citation type="submission" date="2011-08" db="EMBL/GenBank/DDBJ databases">
        <title>The draft genome of Latimeria chalumnae.</title>
        <authorList>
            <person name="Di Palma F."/>
            <person name="Alfoldi J."/>
            <person name="Johnson J."/>
            <person name="Berlin A."/>
            <person name="Gnerre S."/>
            <person name="Jaffe D."/>
            <person name="MacCallum I."/>
            <person name="Young S."/>
            <person name="Walker B.J."/>
            <person name="Lander E."/>
            <person name="Lindblad-Toh K."/>
        </authorList>
    </citation>
    <scope>NUCLEOTIDE SEQUENCE [LARGE SCALE GENOMIC DNA]</scope>
    <source>
        <strain evidence="18">Wild caught</strain>
    </source>
</reference>